<keyword evidence="3" id="KW-1185">Reference proteome</keyword>
<comment type="caution">
    <text evidence="2">The sequence shown here is derived from an EMBL/GenBank/DDBJ whole genome shotgun (WGS) entry which is preliminary data.</text>
</comment>
<proteinExistence type="predicted"/>
<dbReference type="SUPFAM" id="SSF109854">
    <property type="entry name" value="DinB/YfiT-like putative metalloenzymes"/>
    <property type="match status" value="1"/>
</dbReference>
<sequence>MSLKHLARDERLDLAAFLETLEPSQWDTPTLCEGWRVRDVVAHMISYDELDTRGVLRRFAKGKFLLGRINDIGVAEYVARSPEDLIALLRKYAEPRGFTTGFGCRLALTDAMIHQQDIRRPLGLPRQIPGERLLPVLSFARFAPPIRGFVHARGVRLIATDLDWSFGSGPDVRGTAEALLMAMAGRRGVVGALSGPGQHIMARRLG</sequence>
<evidence type="ECO:0000259" key="1">
    <source>
        <dbReference type="Pfam" id="PF11716"/>
    </source>
</evidence>
<keyword evidence="2" id="KW-0413">Isomerase</keyword>
<accession>A0ABW5G8F1</accession>
<dbReference type="Proteomes" id="UP001597419">
    <property type="component" value="Unassembled WGS sequence"/>
</dbReference>
<dbReference type="InterPro" id="IPR017517">
    <property type="entry name" value="Maleyloyr_isom"/>
</dbReference>
<dbReference type="NCBIfam" id="TIGR03083">
    <property type="entry name" value="maleylpyruvate isomerase family mycothiol-dependent enzyme"/>
    <property type="match status" value="1"/>
</dbReference>
<protein>
    <submittedName>
        <fullName evidence="2">Maleylpyruvate isomerase family mycothiol-dependent enzyme</fullName>
    </submittedName>
</protein>
<dbReference type="Gene3D" id="1.20.120.450">
    <property type="entry name" value="dinb family like domain"/>
    <property type="match status" value="1"/>
</dbReference>
<organism evidence="2 3">
    <name type="scientific">Amycolatopsis samaneae</name>
    <dbReference type="NCBI Taxonomy" id="664691"/>
    <lineage>
        <taxon>Bacteria</taxon>
        <taxon>Bacillati</taxon>
        <taxon>Actinomycetota</taxon>
        <taxon>Actinomycetes</taxon>
        <taxon>Pseudonocardiales</taxon>
        <taxon>Pseudonocardiaceae</taxon>
        <taxon>Amycolatopsis</taxon>
    </lineage>
</organism>
<dbReference type="EMBL" id="JBHUKU010000002">
    <property type="protein sequence ID" value="MFD2457771.1"/>
    <property type="molecule type" value="Genomic_DNA"/>
</dbReference>
<dbReference type="InterPro" id="IPR024344">
    <property type="entry name" value="MDMPI_metal-binding"/>
</dbReference>
<reference evidence="3" key="1">
    <citation type="journal article" date="2019" name="Int. J. Syst. Evol. Microbiol.">
        <title>The Global Catalogue of Microorganisms (GCM) 10K type strain sequencing project: providing services to taxonomists for standard genome sequencing and annotation.</title>
        <authorList>
            <consortium name="The Broad Institute Genomics Platform"/>
            <consortium name="The Broad Institute Genome Sequencing Center for Infectious Disease"/>
            <person name="Wu L."/>
            <person name="Ma J."/>
        </authorList>
    </citation>
    <scope>NUCLEOTIDE SEQUENCE [LARGE SCALE GENOMIC DNA]</scope>
    <source>
        <strain evidence="3">CGMCC 4.7643</strain>
    </source>
</reference>
<dbReference type="GO" id="GO:0016853">
    <property type="term" value="F:isomerase activity"/>
    <property type="evidence" value="ECO:0007669"/>
    <property type="project" value="UniProtKB-KW"/>
</dbReference>
<name>A0ABW5G8F1_9PSEU</name>
<feature type="domain" description="Mycothiol-dependent maleylpyruvate isomerase metal-binding" evidence="1">
    <location>
        <begin position="8"/>
        <end position="93"/>
    </location>
</feature>
<gene>
    <name evidence="2" type="ORF">ACFSYJ_04130</name>
</gene>
<dbReference type="Pfam" id="PF11716">
    <property type="entry name" value="MDMPI_N"/>
    <property type="match status" value="1"/>
</dbReference>
<dbReference type="RefSeq" id="WP_345389391.1">
    <property type="nucleotide sequence ID" value="NZ_BAABHG010000003.1"/>
</dbReference>
<evidence type="ECO:0000313" key="3">
    <source>
        <dbReference type="Proteomes" id="UP001597419"/>
    </source>
</evidence>
<dbReference type="InterPro" id="IPR034660">
    <property type="entry name" value="DinB/YfiT-like"/>
</dbReference>
<evidence type="ECO:0000313" key="2">
    <source>
        <dbReference type="EMBL" id="MFD2457771.1"/>
    </source>
</evidence>